<name>A0A317CLU6_9GAMM</name>
<keyword evidence="5" id="KW-0067">ATP-binding</keyword>
<dbReference type="Gene3D" id="3.40.50.300">
    <property type="entry name" value="P-loop containing nucleotide triphosphate hydrolases"/>
    <property type="match status" value="1"/>
</dbReference>
<organism evidence="9 10">
    <name type="scientific">Leucothrix pacifica</name>
    <dbReference type="NCBI Taxonomy" id="1247513"/>
    <lineage>
        <taxon>Bacteria</taxon>
        <taxon>Pseudomonadati</taxon>
        <taxon>Pseudomonadota</taxon>
        <taxon>Gammaproteobacteria</taxon>
        <taxon>Thiotrichales</taxon>
        <taxon>Thiotrichaceae</taxon>
        <taxon>Leucothrix</taxon>
    </lineage>
</organism>
<keyword evidence="1" id="KW-0813">Transport</keyword>
<dbReference type="SMART" id="SM00382">
    <property type="entry name" value="AAA"/>
    <property type="match status" value="1"/>
</dbReference>
<accession>A0A317CLU6</accession>
<dbReference type="GO" id="GO:0016887">
    <property type="term" value="F:ATP hydrolysis activity"/>
    <property type="evidence" value="ECO:0007669"/>
    <property type="project" value="InterPro"/>
</dbReference>
<evidence type="ECO:0000256" key="1">
    <source>
        <dbReference type="ARBA" id="ARBA00022448"/>
    </source>
</evidence>
<dbReference type="Proteomes" id="UP000245539">
    <property type="component" value="Unassembled WGS sequence"/>
</dbReference>
<keyword evidence="6" id="KW-1278">Translocase</keyword>
<keyword evidence="10" id="KW-1185">Reference proteome</keyword>
<comment type="caution">
    <text evidence="9">The sequence shown here is derived from an EMBL/GenBank/DDBJ whole genome shotgun (WGS) entry which is preliminary data.</text>
</comment>
<keyword evidence="3" id="KW-0997">Cell inner membrane</keyword>
<dbReference type="PROSITE" id="PS50893">
    <property type="entry name" value="ABC_TRANSPORTER_2"/>
    <property type="match status" value="1"/>
</dbReference>
<dbReference type="InterPro" id="IPR027417">
    <property type="entry name" value="P-loop_NTPase"/>
</dbReference>
<evidence type="ECO:0000256" key="5">
    <source>
        <dbReference type="ARBA" id="ARBA00022840"/>
    </source>
</evidence>
<gene>
    <name evidence="9" type="ORF">DKW60_07120</name>
</gene>
<dbReference type="RefSeq" id="WP_109836952.1">
    <property type="nucleotide sequence ID" value="NZ_QGKM01000013.1"/>
</dbReference>
<dbReference type="GO" id="GO:0005524">
    <property type="term" value="F:ATP binding"/>
    <property type="evidence" value="ECO:0007669"/>
    <property type="project" value="UniProtKB-KW"/>
</dbReference>
<dbReference type="InterPro" id="IPR017871">
    <property type="entry name" value="ABC_transporter-like_CS"/>
</dbReference>
<dbReference type="Pfam" id="PF00005">
    <property type="entry name" value="ABC_tran"/>
    <property type="match status" value="1"/>
</dbReference>
<proteinExistence type="predicted"/>
<evidence type="ECO:0000256" key="6">
    <source>
        <dbReference type="ARBA" id="ARBA00022967"/>
    </source>
</evidence>
<sequence length="199" mass="22379">MLEIDQLEVAWKGVTLNYDFTVDVGEILTIQGRSGVGKTTLLNVIAGFEQAAKGDVRWQGESLLPLKVTQRPVSMLFQEHNLFEHLSVWQNLQFGLVGDDIEQRIRQAAAVLEVSDQLDKSPLKLSGGQRQRIAILRTLLRPEPIVLLDEPFAELDSTTRLIANDWVRETAKAGNKTVLLITHQNEDVERVGDRNLMLN</sequence>
<evidence type="ECO:0000256" key="2">
    <source>
        <dbReference type="ARBA" id="ARBA00022475"/>
    </source>
</evidence>
<reference evidence="9 10" key="1">
    <citation type="submission" date="2018-05" db="EMBL/GenBank/DDBJ databases">
        <title>Leucothrix arctica sp. nov., isolated from Arctic seawater.</title>
        <authorList>
            <person name="Choi A."/>
            <person name="Baek K."/>
        </authorList>
    </citation>
    <scope>NUCLEOTIDE SEQUENCE [LARGE SCALE GENOMIC DNA]</scope>
    <source>
        <strain evidence="9 10">JCM 18388</strain>
    </source>
</reference>
<dbReference type="AlphaFoldDB" id="A0A317CLU6"/>
<evidence type="ECO:0000259" key="8">
    <source>
        <dbReference type="PROSITE" id="PS50893"/>
    </source>
</evidence>
<dbReference type="SUPFAM" id="SSF52540">
    <property type="entry name" value="P-loop containing nucleoside triphosphate hydrolases"/>
    <property type="match status" value="1"/>
</dbReference>
<protein>
    <recommendedName>
        <fullName evidence="8">ABC transporter domain-containing protein</fullName>
    </recommendedName>
</protein>
<dbReference type="InterPro" id="IPR003593">
    <property type="entry name" value="AAA+_ATPase"/>
</dbReference>
<dbReference type="InterPro" id="IPR003439">
    <property type="entry name" value="ABC_transporter-like_ATP-bd"/>
</dbReference>
<keyword evidence="7" id="KW-0472">Membrane</keyword>
<evidence type="ECO:0000256" key="4">
    <source>
        <dbReference type="ARBA" id="ARBA00022741"/>
    </source>
</evidence>
<evidence type="ECO:0000256" key="7">
    <source>
        <dbReference type="ARBA" id="ARBA00023136"/>
    </source>
</evidence>
<evidence type="ECO:0000313" key="10">
    <source>
        <dbReference type="Proteomes" id="UP000245539"/>
    </source>
</evidence>
<keyword evidence="2" id="KW-1003">Cell membrane</keyword>
<dbReference type="OrthoDB" id="9802264at2"/>
<evidence type="ECO:0000256" key="3">
    <source>
        <dbReference type="ARBA" id="ARBA00022519"/>
    </source>
</evidence>
<feature type="domain" description="ABC transporter" evidence="8">
    <location>
        <begin position="2"/>
        <end position="199"/>
    </location>
</feature>
<dbReference type="PANTHER" id="PTHR42781">
    <property type="entry name" value="SPERMIDINE/PUTRESCINE IMPORT ATP-BINDING PROTEIN POTA"/>
    <property type="match status" value="1"/>
</dbReference>
<dbReference type="EMBL" id="QGKM01000013">
    <property type="protein sequence ID" value="PWQ99191.1"/>
    <property type="molecule type" value="Genomic_DNA"/>
</dbReference>
<evidence type="ECO:0000313" key="9">
    <source>
        <dbReference type="EMBL" id="PWQ99191.1"/>
    </source>
</evidence>
<dbReference type="PROSITE" id="PS00211">
    <property type="entry name" value="ABC_TRANSPORTER_1"/>
    <property type="match status" value="1"/>
</dbReference>
<dbReference type="InterPro" id="IPR050093">
    <property type="entry name" value="ABC_SmlMolc_Importer"/>
</dbReference>
<dbReference type="PANTHER" id="PTHR42781:SF1">
    <property type="entry name" value="THIAMINE IMPORT ATP-BINDING PROTEIN THIQ"/>
    <property type="match status" value="1"/>
</dbReference>
<keyword evidence="4" id="KW-0547">Nucleotide-binding</keyword>